<accession>A0A1G7R2E0</accession>
<dbReference type="Proteomes" id="UP000324020">
    <property type="component" value="Unassembled WGS sequence"/>
</dbReference>
<protein>
    <recommendedName>
        <fullName evidence="4">PAP2 superfamily protein</fullName>
    </recommendedName>
</protein>
<dbReference type="InterPro" id="IPR036938">
    <property type="entry name" value="PAP2/HPO_sf"/>
</dbReference>
<dbReference type="OrthoDB" id="329477at2157"/>
<keyword evidence="1" id="KW-0812">Transmembrane</keyword>
<feature type="transmembrane region" description="Helical" evidence="1">
    <location>
        <begin position="12"/>
        <end position="35"/>
    </location>
</feature>
<keyword evidence="1" id="KW-1133">Transmembrane helix</keyword>
<dbReference type="AlphaFoldDB" id="A0A1G7R2E0"/>
<evidence type="ECO:0000313" key="3">
    <source>
        <dbReference type="Proteomes" id="UP000324020"/>
    </source>
</evidence>
<dbReference type="SUPFAM" id="SSF48317">
    <property type="entry name" value="Acid phosphatase/Vanadium-dependent haloperoxidase"/>
    <property type="match status" value="1"/>
</dbReference>
<sequence length="65" mass="6906">MFLVAVSTHDEFPRWTGVVGVLVASILLSMLYLGVHWVTDLAAGGVLAIGVVVADRIASRGDRAR</sequence>
<proteinExistence type="predicted"/>
<keyword evidence="1" id="KW-0472">Membrane</keyword>
<evidence type="ECO:0000256" key="1">
    <source>
        <dbReference type="SAM" id="Phobius"/>
    </source>
</evidence>
<dbReference type="RefSeq" id="WP_149799570.1">
    <property type="nucleotide sequence ID" value="NZ_FNBO01000013.1"/>
</dbReference>
<gene>
    <name evidence="2" type="ORF">SAMN04488067_11387</name>
</gene>
<keyword evidence="3" id="KW-1185">Reference proteome</keyword>
<evidence type="ECO:0008006" key="4">
    <source>
        <dbReference type="Google" id="ProtNLM"/>
    </source>
</evidence>
<reference evidence="2 3" key="1">
    <citation type="submission" date="2016-10" db="EMBL/GenBank/DDBJ databases">
        <authorList>
            <person name="Varghese N."/>
            <person name="Submissions S."/>
        </authorList>
    </citation>
    <scope>NUCLEOTIDE SEQUENCE [LARGE SCALE GENOMIC DNA]</scope>
    <source>
        <strain evidence="2 3">CGMCC 1.3527</strain>
    </source>
</reference>
<evidence type="ECO:0000313" key="2">
    <source>
        <dbReference type="EMBL" id="SDG04961.1"/>
    </source>
</evidence>
<organism evidence="2 3">
    <name type="scientific">Halorubrum xinjiangense</name>
    <dbReference type="NCBI Taxonomy" id="261291"/>
    <lineage>
        <taxon>Archaea</taxon>
        <taxon>Methanobacteriati</taxon>
        <taxon>Methanobacteriota</taxon>
        <taxon>Stenosarchaea group</taxon>
        <taxon>Halobacteria</taxon>
        <taxon>Halobacteriales</taxon>
        <taxon>Haloferacaceae</taxon>
        <taxon>Halorubrum</taxon>
    </lineage>
</organism>
<name>A0A1G7R2E0_9EURY</name>
<dbReference type="EMBL" id="FNBO01000013">
    <property type="protein sequence ID" value="SDG04961.1"/>
    <property type="molecule type" value="Genomic_DNA"/>
</dbReference>
<dbReference type="Gene3D" id="1.20.144.10">
    <property type="entry name" value="Phosphatidic acid phosphatase type 2/haloperoxidase"/>
    <property type="match status" value="1"/>
</dbReference>